<dbReference type="PaxDb" id="35128-Thaps11180"/>
<evidence type="ECO:0000313" key="4">
    <source>
        <dbReference type="EMBL" id="EED86772.1"/>
    </source>
</evidence>
<dbReference type="PANTHER" id="PTHR23257">
    <property type="entry name" value="SERINE-THREONINE PROTEIN KINASE"/>
    <property type="match status" value="1"/>
</dbReference>
<keyword evidence="2" id="KW-0812">Transmembrane</keyword>
<gene>
    <name evidence="4" type="ORF">THAPSDRAFT_11180</name>
</gene>
<feature type="compositionally biased region" description="Low complexity" evidence="1">
    <location>
        <begin position="18"/>
        <end position="39"/>
    </location>
</feature>
<feature type="compositionally biased region" description="Basic residues" evidence="1">
    <location>
        <begin position="385"/>
        <end position="397"/>
    </location>
</feature>
<name>B8LDA4_THAPS</name>
<evidence type="ECO:0000259" key="3">
    <source>
        <dbReference type="PROSITE" id="PS50011"/>
    </source>
</evidence>
<feature type="compositionally biased region" description="Basic and acidic residues" evidence="1">
    <location>
        <begin position="398"/>
        <end position="410"/>
    </location>
</feature>
<organism evidence="4 5">
    <name type="scientific">Thalassiosira pseudonana</name>
    <name type="common">Marine diatom</name>
    <name type="synonym">Cyclotella nana</name>
    <dbReference type="NCBI Taxonomy" id="35128"/>
    <lineage>
        <taxon>Eukaryota</taxon>
        <taxon>Sar</taxon>
        <taxon>Stramenopiles</taxon>
        <taxon>Ochrophyta</taxon>
        <taxon>Bacillariophyta</taxon>
        <taxon>Coscinodiscophyceae</taxon>
        <taxon>Thalassiosirophycidae</taxon>
        <taxon>Thalassiosirales</taxon>
        <taxon>Thalassiosiraceae</taxon>
        <taxon>Thalassiosira</taxon>
    </lineage>
</organism>
<dbReference type="KEGG" id="tps:THAPSDRAFT_11180"/>
<dbReference type="eggNOG" id="ENOG502RUJG">
    <property type="taxonomic scope" value="Eukaryota"/>
</dbReference>
<dbReference type="GO" id="GO:0004672">
    <property type="term" value="F:protein kinase activity"/>
    <property type="evidence" value="ECO:0007669"/>
    <property type="project" value="InterPro"/>
</dbReference>
<dbReference type="PANTHER" id="PTHR23257:SF958">
    <property type="entry name" value="SERINE_THREONINE-PROTEIN KINASE WNK4"/>
    <property type="match status" value="1"/>
</dbReference>
<proteinExistence type="predicted"/>
<dbReference type="RefSeq" id="XP_002297044.1">
    <property type="nucleotide sequence ID" value="XM_002297008.1"/>
</dbReference>
<feature type="transmembrane region" description="Helical" evidence="2">
    <location>
        <begin position="258"/>
        <end position="276"/>
    </location>
</feature>
<feature type="compositionally biased region" description="Basic residues" evidence="1">
    <location>
        <begin position="207"/>
        <end position="226"/>
    </location>
</feature>
<reference evidence="4 5" key="2">
    <citation type="journal article" date="2008" name="Nature">
        <title>The Phaeodactylum genome reveals the evolutionary history of diatom genomes.</title>
        <authorList>
            <person name="Bowler C."/>
            <person name="Allen A.E."/>
            <person name="Badger J.H."/>
            <person name="Grimwood J."/>
            <person name="Jabbari K."/>
            <person name="Kuo A."/>
            <person name="Maheswari U."/>
            <person name="Martens C."/>
            <person name="Maumus F."/>
            <person name="Otillar R.P."/>
            <person name="Rayko E."/>
            <person name="Salamov A."/>
            <person name="Vandepoele K."/>
            <person name="Beszteri B."/>
            <person name="Gruber A."/>
            <person name="Heijde M."/>
            <person name="Katinka M."/>
            <person name="Mock T."/>
            <person name="Valentin K."/>
            <person name="Verret F."/>
            <person name="Berges J.A."/>
            <person name="Brownlee C."/>
            <person name="Cadoret J.P."/>
            <person name="Chiovitti A."/>
            <person name="Choi C.J."/>
            <person name="Coesel S."/>
            <person name="De Martino A."/>
            <person name="Detter J.C."/>
            <person name="Durkin C."/>
            <person name="Falciatore A."/>
            <person name="Fournet J."/>
            <person name="Haruta M."/>
            <person name="Huysman M.J."/>
            <person name="Jenkins B.D."/>
            <person name="Jiroutova K."/>
            <person name="Jorgensen R.E."/>
            <person name="Joubert Y."/>
            <person name="Kaplan A."/>
            <person name="Kroger N."/>
            <person name="Kroth P.G."/>
            <person name="La Roche J."/>
            <person name="Lindquist E."/>
            <person name="Lommer M."/>
            <person name="Martin-Jezequel V."/>
            <person name="Lopez P.J."/>
            <person name="Lucas S."/>
            <person name="Mangogna M."/>
            <person name="McGinnis K."/>
            <person name="Medlin L.K."/>
            <person name="Montsant A."/>
            <person name="Oudot-Le Secq M.P."/>
            <person name="Napoli C."/>
            <person name="Obornik M."/>
            <person name="Parker M.S."/>
            <person name="Petit J.L."/>
            <person name="Porcel B.M."/>
            <person name="Poulsen N."/>
            <person name="Robison M."/>
            <person name="Rychlewski L."/>
            <person name="Rynearson T.A."/>
            <person name="Schmutz J."/>
            <person name="Shapiro H."/>
            <person name="Siaut M."/>
            <person name="Stanley M."/>
            <person name="Sussman M.R."/>
            <person name="Taylor A.R."/>
            <person name="Vardi A."/>
            <person name="von Dassow P."/>
            <person name="Vyverman W."/>
            <person name="Willis A."/>
            <person name="Wyrwicz L.S."/>
            <person name="Rokhsar D.S."/>
            <person name="Weissenbach J."/>
            <person name="Armbrust E.V."/>
            <person name="Green B.R."/>
            <person name="Van de Peer Y."/>
            <person name="Grigoriev I.V."/>
        </authorList>
    </citation>
    <scope>NUCLEOTIDE SEQUENCE [LARGE SCALE GENOMIC DNA]</scope>
    <source>
        <strain evidence="4 5">CCMP1335</strain>
    </source>
</reference>
<evidence type="ECO:0000313" key="5">
    <source>
        <dbReference type="Proteomes" id="UP000001449"/>
    </source>
</evidence>
<reference evidence="4 5" key="1">
    <citation type="journal article" date="2004" name="Science">
        <title>The genome of the diatom Thalassiosira pseudonana: ecology, evolution, and metabolism.</title>
        <authorList>
            <person name="Armbrust E.V."/>
            <person name="Berges J.A."/>
            <person name="Bowler C."/>
            <person name="Green B.R."/>
            <person name="Martinez D."/>
            <person name="Putnam N.H."/>
            <person name="Zhou S."/>
            <person name="Allen A.E."/>
            <person name="Apt K.E."/>
            <person name="Bechner M."/>
            <person name="Brzezinski M.A."/>
            <person name="Chaal B.K."/>
            <person name="Chiovitti A."/>
            <person name="Davis A.K."/>
            <person name="Demarest M.S."/>
            <person name="Detter J.C."/>
            <person name="Glavina T."/>
            <person name="Goodstein D."/>
            <person name="Hadi M.Z."/>
            <person name="Hellsten U."/>
            <person name="Hildebrand M."/>
            <person name="Jenkins B.D."/>
            <person name="Jurka J."/>
            <person name="Kapitonov V.V."/>
            <person name="Kroger N."/>
            <person name="Lau W.W."/>
            <person name="Lane T.W."/>
            <person name="Larimer F.W."/>
            <person name="Lippmeier J.C."/>
            <person name="Lucas S."/>
            <person name="Medina M."/>
            <person name="Montsant A."/>
            <person name="Obornik M."/>
            <person name="Parker M.S."/>
            <person name="Palenik B."/>
            <person name="Pazour G.J."/>
            <person name="Richardson P.M."/>
            <person name="Rynearson T.A."/>
            <person name="Saito M.A."/>
            <person name="Schwartz D.C."/>
            <person name="Thamatrakoln K."/>
            <person name="Valentin K."/>
            <person name="Vardi A."/>
            <person name="Wilkerson F.P."/>
            <person name="Rokhsar D.S."/>
        </authorList>
    </citation>
    <scope>NUCLEOTIDE SEQUENCE [LARGE SCALE GENOMIC DNA]</scope>
    <source>
        <strain evidence="4 5">CCMP1335</strain>
    </source>
</reference>
<feature type="compositionally biased region" description="Low complexity" evidence="1">
    <location>
        <begin position="54"/>
        <end position="65"/>
    </location>
</feature>
<feature type="domain" description="Protein kinase" evidence="3">
    <location>
        <begin position="461"/>
        <end position="804"/>
    </location>
</feature>
<keyword evidence="5" id="KW-1185">Reference proteome</keyword>
<dbReference type="Gene3D" id="1.10.510.10">
    <property type="entry name" value="Transferase(Phosphotransferase) domain 1"/>
    <property type="match status" value="1"/>
</dbReference>
<dbReference type="STRING" id="35128.B8LDA4"/>
<dbReference type="SUPFAM" id="SSF56112">
    <property type="entry name" value="Protein kinase-like (PK-like)"/>
    <property type="match status" value="1"/>
</dbReference>
<feature type="compositionally biased region" description="Low complexity" evidence="1">
    <location>
        <begin position="83"/>
        <end position="92"/>
    </location>
</feature>
<evidence type="ECO:0000256" key="2">
    <source>
        <dbReference type="SAM" id="Phobius"/>
    </source>
</evidence>
<dbReference type="GeneID" id="7446307"/>
<feature type="compositionally biased region" description="Polar residues" evidence="1">
    <location>
        <begin position="111"/>
        <end position="126"/>
    </location>
</feature>
<evidence type="ECO:0000256" key="1">
    <source>
        <dbReference type="SAM" id="MobiDB-lite"/>
    </source>
</evidence>
<accession>B8LDA4</accession>
<protein>
    <recommendedName>
        <fullName evidence="3">Protein kinase domain-containing protein</fullName>
    </recommendedName>
</protein>
<feature type="compositionally biased region" description="Basic and acidic residues" evidence="1">
    <location>
        <begin position="93"/>
        <end position="103"/>
    </location>
</feature>
<sequence>MAEMHDVMLNGTSVKRSGGNTTDVGAGAADAAPPSSRAGVGESASVASDKSNDCDGSSCQSSSDESGSDVESEGSSYSEDESYSSSSSYSERSTSDDDSHSHSSDNSQHSITPTNQSTSSLYESPTRYSTNRTFHQGVLPIVSHGTSSQTIHGDANADSLIRRRRMGAGGKDGADEEPLHQSLPQCRQVVANDDGGTTQQQTANCNRHSRRYKSSKHQKQSKRTRHDIHSPTQSSVPSAINICLKCICCQSKKRSTQILVASFALWIFAQFYYFYYWNLRDYLWGKGVIYDEYFPERERMKRMSGRQRKAEMKRQIMENGYSSQGSILQDPDERHSPAKLERLRKERFEEAQQALGSAAGDGGNDYYSDYTNYQRDSGGRPLKPNNRKNRSSNRKKGSRDSEGNSRTERLKEGCSPLEWHSYHYPNCNEIHEIDMRVVVRSVVSRGSSTQRGSNTTDVDHSFPWGFVSNGLWRDVFSCDPREETTFESDSQQSPMPPAVLKIMKSEHPYDQRNFQRHRRDALVMELLSSSHHLVPIYGYCANTVLTQAISHTLDDVIYAREKEQVKLWSPRGGYQTKPPLESWMAKDEKGELLATRETEIGRIQLALGVFRGLMDLHEGVGAKNRNGTGPVEWLPIVHADLQAKQYLVDSQTGHVYLNDFNRCRFISKKDIEIDTSNNTKQLANDGDDANAVESCPLYIPTAPGSSRAPEEYDMAPLSEKLDVYSAGNVLYGIITGNRPWNDERGKSVKTAIQRGERPQVNETIRNTHGTVDAELVRLLDRVYEADPIKRASAKQVVEELEALLEKQLQK</sequence>
<dbReference type="AlphaFoldDB" id="B8LDA4"/>
<feature type="region of interest" description="Disordered" evidence="1">
    <location>
        <begin position="355"/>
        <end position="410"/>
    </location>
</feature>
<feature type="region of interest" description="Disordered" evidence="1">
    <location>
        <begin position="193"/>
        <end position="233"/>
    </location>
</feature>
<dbReference type="InterPro" id="IPR011009">
    <property type="entry name" value="Kinase-like_dom_sf"/>
</dbReference>
<dbReference type="InterPro" id="IPR000719">
    <property type="entry name" value="Prot_kinase_dom"/>
</dbReference>
<dbReference type="EMBL" id="DS999419">
    <property type="protein sequence ID" value="EED86772.1"/>
    <property type="molecule type" value="Genomic_DNA"/>
</dbReference>
<feature type="compositionally biased region" description="Acidic residues" evidence="1">
    <location>
        <begin position="66"/>
        <end position="82"/>
    </location>
</feature>
<dbReference type="PROSITE" id="PS50011">
    <property type="entry name" value="PROTEIN_KINASE_DOM"/>
    <property type="match status" value="1"/>
</dbReference>
<dbReference type="InParanoid" id="B8LDA4"/>
<feature type="compositionally biased region" description="Polar residues" evidence="1">
    <location>
        <begin position="195"/>
        <end position="206"/>
    </location>
</feature>
<dbReference type="Pfam" id="PF00069">
    <property type="entry name" value="Pkinase"/>
    <property type="match status" value="1"/>
</dbReference>
<keyword evidence="2" id="KW-1133">Transmembrane helix</keyword>
<dbReference type="GO" id="GO:0005524">
    <property type="term" value="F:ATP binding"/>
    <property type="evidence" value="ECO:0007669"/>
    <property type="project" value="InterPro"/>
</dbReference>
<dbReference type="InterPro" id="IPR050167">
    <property type="entry name" value="Ser_Thr_protein_kinase"/>
</dbReference>
<feature type="region of interest" description="Disordered" evidence="1">
    <location>
        <begin position="1"/>
        <end position="126"/>
    </location>
</feature>
<dbReference type="Proteomes" id="UP000001449">
    <property type="component" value="Unassembled WGS sequence"/>
</dbReference>
<dbReference type="HOGENOM" id="CLU_348369_0_0_1"/>
<keyword evidence="2" id="KW-0472">Membrane</keyword>